<reference evidence="19 20" key="1">
    <citation type="submission" date="2020-08" db="EMBL/GenBank/DDBJ databases">
        <title>Genomic Encyclopedia of Type Strains, Phase IV (KMG-IV): sequencing the most valuable type-strain genomes for metagenomic binning, comparative biology and taxonomic classification.</title>
        <authorList>
            <person name="Goeker M."/>
        </authorList>
    </citation>
    <scope>NUCLEOTIDE SEQUENCE [LARGE SCALE GENOMIC DNA]</scope>
    <source>
        <strain evidence="19 20">DSM 16268</strain>
    </source>
</reference>
<keyword evidence="20" id="KW-1185">Reference proteome</keyword>
<dbReference type="PANTHER" id="PTHR33445:SF1">
    <property type="entry name" value="ATP SYNTHASE SUBUNIT B"/>
    <property type="match status" value="1"/>
</dbReference>
<evidence type="ECO:0000256" key="10">
    <source>
        <dbReference type="ARBA" id="ARBA00023136"/>
    </source>
</evidence>
<keyword evidence="6 15" id="KW-0812">Transmembrane</keyword>
<comment type="subunit">
    <text evidence="14 15">F-type ATPases have 2 components, F(1) - the catalytic core - and F(0) - the membrane proton channel. F(1) has five subunits: alpha(3), beta(3), gamma(1), delta(1), epsilon(1). F(0) has three main subunits: a(1), b(2) and c(10-14). The alpha and beta chains form an alternating ring which encloses part of the gamma chain. F(1) is attached to F(0) by a central stalk formed by the gamma and epsilon chains, while a peripheral stalk is formed by the delta and b chains.</text>
</comment>
<evidence type="ECO:0000256" key="3">
    <source>
        <dbReference type="ARBA" id="ARBA00022448"/>
    </source>
</evidence>
<keyword evidence="11 15" id="KW-0066">ATP synthesis</keyword>
<evidence type="ECO:0000256" key="15">
    <source>
        <dbReference type="HAMAP-Rule" id="MF_01398"/>
    </source>
</evidence>
<evidence type="ECO:0000256" key="8">
    <source>
        <dbReference type="ARBA" id="ARBA00022989"/>
    </source>
</evidence>
<evidence type="ECO:0000256" key="18">
    <source>
        <dbReference type="SAM" id="MobiDB-lite"/>
    </source>
</evidence>
<dbReference type="CDD" id="cd06503">
    <property type="entry name" value="ATP-synt_Fo_b"/>
    <property type="match status" value="1"/>
</dbReference>
<evidence type="ECO:0000256" key="16">
    <source>
        <dbReference type="RuleBase" id="RU003848"/>
    </source>
</evidence>
<evidence type="ECO:0000256" key="1">
    <source>
        <dbReference type="ARBA" id="ARBA00004377"/>
    </source>
</evidence>
<keyword evidence="8 15" id="KW-1133">Transmembrane helix</keyword>
<evidence type="ECO:0000256" key="5">
    <source>
        <dbReference type="ARBA" id="ARBA00022547"/>
    </source>
</evidence>
<proteinExistence type="inferred from homology"/>
<evidence type="ECO:0000256" key="2">
    <source>
        <dbReference type="ARBA" id="ARBA00005513"/>
    </source>
</evidence>
<comment type="caution">
    <text evidence="19">The sequence shown here is derived from an EMBL/GenBank/DDBJ whole genome shotgun (WGS) entry which is preliminary data.</text>
</comment>
<dbReference type="GO" id="GO:0005886">
    <property type="term" value="C:plasma membrane"/>
    <property type="evidence" value="ECO:0007669"/>
    <property type="project" value="UniProtKB-SubCell"/>
</dbReference>
<accession>A0A7W9FKZ6</accession>
<feature type="coiled-coil region" evidence="17">
    <location>
        <begin position="118"/>
        <end position="168"/>
    </location>
</feature>
<name>A0A7W9FKZ6_9HYPH</name>
<dbReference type="GO" id="GO:0046961">
    <property type="term" value="F:proton-transporting ATPase activity, rotational mechanism"/>
    <property type="evidence" value="ECO:0007669"/>
    <property type="project" value="TreeGrafter"/>
</dbReference>
<feature type="compositionally biased region" description="Low complexity" evidence="18">
    <location>
        <begin position="21"/>
        <end position="50"/>
    </location>
</feature>
<dbReference type="HAMAP" id="MF_01398">
    <property type="entry name" value="ATP_synth_b_bprime"/>
    <property type="match status" value="1"/>
</dbReference>
<evidence type="ECO:0000256" key="11">
    <source>
        <dbReference type="ARBA" id="ARBA00023310"/>
    </source>
</evidence>
<sequence>MSFFVTEALAQESAPAPAAPAPDTTAPQTAPIEPPLDAGAPADAHGAAEATHSEVGHEAAGHGGPFPPFDPSTFASQLVWLAISFALLYLLMKRVLAPRVGSIIEERAGRIADDIGRAERLREQSDAAIASYEKALAEARSQSQRIAAEATEAAKAEVAAERARIEAQLGAQLAAAEVRIGEIKSRALAEVGSIAEETAAEIVATLSGSAPQRDEVAGAVSAALGK</sequence>
<evidence type="ECO:0000256" key="13">
    <source>
        <dbReference type="ARBA" id="ARBA00025614"/>
    </source>
</evidence>
<keyword evidence="5 15" id="KW-0138">CF(0)</keyword>
<dbReference type="Proteomes" id="UP000523821">
    <property type="component" value="Unassembled WGS sequence"/>
</dbReference>
<feature type="transmembrane region" description="Helical" evidence="15">
    <location>
        <begin position="74"/>
        <end position="92"/>
    </location>
</feature>
<feature type="region of interest" description="Disordered" evidence="18">
    <location>
        <begin position="12"/>
        <end position="64"/>
    </location>
</feature>
<dbReference type="AlphaFoldDB" id="A0A7W9FKZ6"/>
<protein>
    <recommendedName>
        <fullName evidence="15">ATP synthase subunit b</fullName>
    </recommendedName>
    <alternativeName>
        <fullName evidence="15">ATP synthase F(0) sector subunit b</fullName>
    </alternativeName>
    <alternativeName>
        <fullName evidence="15">ATPase subunit I</fullName>
    </alternativeName>
    <alternativeName>
        <fullName evidence="15">F-type ATPase subunit b</fullName>
        <shortName evidence="15">F-ATPase subunit b</shortName>
    </alternativeName>
</protein>
<evidence type="ECO:0000256" key="4">
    <source>
        <dbReference type="ARBA" id="ARBA00022475"/>
    </source>
</evidence>
<keyword evidence="9 15" id="KW-0406">Ion transport</keyword>
<evidence type="ECO:0000313" key="19">
    <source>
        <dbReference type="EMBL" id="MBB5751978.1"/>
    </source>
</evidence>
<dbReference type="Pfam" id="PF00430">
    <property type="entry name" value="ATP-synt_B"/>
    <property type="match status" value="1"/>
</dbReference>
<dbReference type="EMBL" id="JACHOO010000002">
    <property type="protein sequence ID" value="MBB5751978.1"/>
    <property type="molecule type" value="Genomic_DNA"/>
</dbReference>
<dbReference type="RefSeq" id="WP_183853224.1">
    <property type="nucleotide sequence ID" value="NZ_JACHOO010000002.1"/>
</dbReference>
<dbReference type="NCBIfam" id="NF006612">
    <property type="entry name" value="PRK09174.1"/>
    <property type="match status" value="1"/>
</dbReference>
<comment type="function">
    <text evidence="12 15">F(1)F(0) ATP synthase produces ATP from ADP in the presence of a proton or sodium gradient. F-type ATPases consist of two structural domains, F(1) containing the extramembraneous catalytic core and F(0) containing the membrane proton channel, linked together by a central stalk and a peripheral stalk. During catalysis, ATP synthesis in the catalytic domain of F(1) is coupled via a rotary mechanism of the central stalk subunits to proton translocation.</text>
</comment>
<evidence type="ECO:0000256" key="7">
    <source>
        <dbReference type="ARBA" id="ARBA00022781"/>
    </source>
</evidence>
<evidence type="ECO:0000313" key="20">
    <source>
        <dbReference type="Proteomes" id="UP000523821"/>
    </source>
</evidence>
<dbReference type="PANTHER" id="PTHR33445">
    <property type="entry name" value="ATP SYNTHASE SUBUNIT B', CHLOROPLASTIC"/>
    <property type="match status" value="1"/>
</dbReference>
<dbReference type="InterPro" id="IPR002146">
    <property type="entry name" value="ATP_synth_b/b'su_bac/chlpt"/>
</dbReference>
<keyword evidence="17" id="KW-0175">Coiled coil</keyword>
<evidence type="ECO:0000256" key="9">
    <source>
        <dbReference type="ARBA" id="ARBA00023065"/>
    </source>
</evidence>
<organism evidence="19 20">
    <name type="scientific">Prosthecomicrobium pneumaticum</name>
    <dbReference type="NCBI Taxonomy" id="81895"/>
    <lineage>
        <taxon>Bacteria</taxon>
        <taxon>Pseudomonadati</taxon>
        <taxon>Pseudomonadota</taxon>
        <taxon>Alphaproteobacteria</taxon>
        <taxon>Hyphomicrobiales</taxon>
        <taxon>Kaistiaceae</taxon>
        <taxon>Prosthecomicrobium</taxon>
    </lineage>
</organism>
<keyword evidence="10 15" id="KW-0472">Membrane</keyword>
<keyword evidence="3 15" id="KW-0813">Transport</keyword>
<evidence type="ECO:0000256" key="17">
    <source>
        <dbReference type="SAM" id="Coils"/>
    </source>
</evidence>
<keyword evidence="7 15" id="KW-0375">Hydrogen ion transport</keyword>
<dbReference type="InterPro" id="IPR050059">
    <property type="entry name" value="ATP_synthase_B_chain"/>
</dbReference>
<keyword evidence="4 15" id="KW-1003">Cell membrane</keyword>
<comment type="subcellular location">
    <subcellularLocation>
        <location evidence="1">Cell inner membrane</location>
        <topology evidence="1">Single-pass membrane protein</topology>
    </subcellularLocation>
    <subcellularLocation>
        <location evidence="15">Cell membrane</location>
        <topology evidence="15">Single-pass membrane protein</topology>
    </subcellularLocation>
</comment>
<feature type="compositionally biased region" description="Basic and acidic residues" evidence="18">
    <location>
        <begin position="51"/>
        <end position="60"/>
    </location>
</feature>
<dbReference type="GO" id="GO:0045259">
    <property type="term" value="C:proton-transporting ATP synthase complex"/>
    <property type="evidence" value="ECO:0007669"/>
    <property type="project" value="UniProtKB-KW"/>
</dbReference>
<comment type="similarity">
    <text evidence="2 15 16">Belongs to the ATPase B chain family.</text>
</comment>
<comment type="function">
    <text evidence="13">Component of the F(0) channel, it forms part of the peripheral stalk, linking F(1) to F(0). The b'-subunit is a diverged and duplicated form of b found in plants and photosynthetic bacteria.</text>
</comment>
<gene>
    <name evidence="15" type="primary">atpF</name>
    <name evidence="19" type="ORF">GGQ63_001030</name>
</gene>
<evidence type="ECO:0000256" key="12">
    <source>
        <dbReference type="ARBA" id="ARBA00025198"/>
    </source>
</evidence>
<dbReference type="GO" id="GO:0046933">
    <property type="term" value="F:proton-transporting ATP synthase activity, rotational mechanism"/>
    <property type="evidence" value="ECO:0007669"/>
    <property type="project" value="UniProtKB-UniRule"/>
</dbReference>
<evidence type="ECO:0000256" key="6">
    <source>
        <dbReference type="ARBA" id="ARBA00022692"/>
    </source>
</evidence>
<evidence type="ECO:0000256" key="14">
    <source>
        <dbReference type="ARBA" id="ARBA00025830"/>
    </source>
</evidence>